<dbReference type="GO" id="GO:0008270">
    <property type="term" value="F:zinc ion binding"/>
    <property type="evidence" value="ECO:0007669"/>
    <property type="project" value="InterPro"/>
</dbReference>
<feature type="compositionally biased region" description="Polar residues" evidence="3">
    <location>
        <begin position="1"/>
        <end position="10"/>
    </location>
</feature>
<gene>
    <name evidence="5" type="ORF">DM02DRAFT_510145</name>
</gene>
<dbReference type="SUPFAM" id="SSF57701">
    <property type="entry name" value="Zn2/Cys6 DNA-binding domain"/>
    <property type="match status" value="1"/>
</dbReference>
<dbReference type="SMART" id="SM00906">
    <property type="entry name" value="Fungal_trans"/>
    <property type="match status" value="1"/>
</dbReference>
<dbReference type="CDD" id="cd12148">
    <property type="entry name" value="fungal_TF_MHR"/>
    <property type="match status" value="1"/>
</dbReference>
<dbReference type="Proteomes" id="UP000244855">
    <property type="component" value="Unassembled WGS sequence"/>
</dbReference>
<dbReference type="PANTHER" id="PTHR47425:SF2">
    <property type="entry name" value="FARB-RELATED"/>
    <property type="match status" value="1"/>
</dbReference>
<dbReference type="InterPro" id="IPR001138">
    <property type="entry name" value="Zn2Cys6_DnaBD"/>
</dbReference>
<dbReference type="InterPro" id="IPR036864">
    <property type="entry name" value="Zn2-C6_fun-type_DNA-bd_sf"/>
</dbReference>
<feature type="region of interest" description="Disordered" evidence="3">
    <location>
        <begin position="759"/>
        <end position="814"/>
    </location>
</feature>
<protein>
    <recommendedName>
        <fullName evidence="4">Zn(2)-C6 fungal-type domain-containing protein</fullName>
    </recommendedName>
</protein>
<dbReference type="Pfam" id="PF00172">
    <property type="entry name" value="Zn_clus"/>
    <property type="match status" value="1"/>
</dbReference>
<dbReference type="OrthoDB" id="4451586at2759"/>
<proteinExistence type="predicted"/>
<dbReference type="PROSITE" id="PS00463">
    <property type="entry name" value="ZN2_CY6_FUNGAL_1"/>
    <property type="match status" value="1"/>
</dbReference>
<keyword evidence="1" id="KW-0479">Metal-binding</keyword>
<dbReference type="PROSITE" id="PS50048">
    <property type="entry name" value="ZN2_CY6_FUNGAL_2"/>
    <property type="match status" value="1"/>
</dbReference>
<dbReference type="GO" id="GO:0003677">
    <property type="term" value="F:DNA binding"/>
    <property type="evidence" value="ECO:0007669"/>
    <property type="project" value="InterPro"/>
</dbReference>
<evidence type="ECO:0000256" key="1">
    <source>
        <dbReference type="ARBA" id="ARBA00022723"/>
    </source>
</evidence>
<dbReference type="GO" id="GO:0006351">
    <property type="term" value="P:DNA-templated transcription"/>
    <property type="evidence" value="ECO:0007669"/>
    <property type="project" value="InterPro"/>
</dbReference>
<evidence type="ECO:0000313" key="5">
    <source>
        <dbReference type="EMBL" id="PVI08585.1"/>
    </source>
</evidence>
<evidence type="ECO:0000256" key="2">
    <source>
        <dbReference type="ARBA" id="ARBA00023242"/>
    </source>
</evidence>
<accession>A0A2V1EGV6</accession>
<keyword evidence="2" id="KW-0539">Nucleus</keyword>
<dbReference type="GO" id="GO:0000981">
    <property type="term" value="F:DNA-binding transcription factor activity, RNA polymerase II-specific"/>
    <property type="evidence" value="ECO:0007669"/>
    <property type="project" value="InterPro"/>
</dbReference>
<sequence>MSECSTSPSDQFEIPQPPKRKATQAGLDGTTTGRSVKRRASKACQCCRARKVRCNVTEHGAPCTNCRLDEVECIVSESRRKKKWSKDDENHNENTTTNNTATTVTTAAIATSSNINRKLAARDALDSIQNLNLAAPRQSHESEPRLDEHVPHSIYQHHGHLSSISDLHRRLSVTSQHNGLPILPFAPFPRENRAPPYYTNMSPSPCVGSLPPFIKPLPAKIGPDEIAYLDKKGALTIPKGTLRSEMLRAYIEFVHPYMPLLDLHEFLEMIDRPDGSRGKVSLILFQAVMFAGSAFIDMNHLRIAGYTTRKAARKDFFQKTRVSLFPRFSGVLTSEYACSAEPCDNKHGLNANMHNNLPMILYDFDYESDRVSLVQALLLLTYYYETPDDQKDTWHWMGVATSVAHTIGLHRNPDKSNLDSKRTKLWKRIWWSTYMRDRLIALGMRRPTRIKTEDFDVPMLTLDDFELAPIPDSITCVPTDCRVAKNVDLQRQLAIMCIEKARLCLCISHVLSKQYCVLNNNQGLQNDRTTMMLLPKKLDAETSGVKDCDEVLQNWVNGLPQEAKYSENYSGENSLDVNRALLHMVFFTTLSALHRPQVLPSSQGGPASMPAKVKIASEVLEVSRRNVRRAASAITSIAQRLDSLDLVKYLPTTGVTVLLPAIIIHLLDIKAPEEETRRASLRGFCQCMVVMGKMRDLYAAADYSTAFLEAAIRKAGIHIAPTAAAQTPGDSNPSPLNAKPSPVTSVEDLVDAGRRLDIQTPATNATITASQHLQRSTLTPPPDNNNNNHQHHHHQHHHNGTTNMHMLEKSSTGNNVTDDEVARRLESFLASTPPESDNDHDSQIPSMTIAQDPLPIAAAAAAAAAADPTPFNKYSTMELPPNPLHNINHHQDDEVLFSSLPITHEFDDGDFDSLLNLDAVGETFNFDDGTFEPCGGGMQIGDVDWLASGTVVPASEDAIRV</sequence>
<reference evidence="5 6" key="1">
    <citation type="journal article" date="2018" name="Sci. Rep.">
        <title>Comparative genomics provides insights into the lifestyle and reveals functional heterogeneity of dark septate endophytic fungi.</title>
        <authorList>
            <person name="Knapp D.G."/>
            <person name="Nemeth J.B."/>
            <person name="Barry K."/>
            <person name="Hainaut M."/>
            <person name="Henrissat B."/>
            <person name="Johnson J."/>
            <person name="Kuo A."/>
            <person name="Lim J.H.P."/>
            <person name="Lipzen A."/>
            <person name="Nolan M."/>
            <person name="Ohm R.A."/>
            <person name="Tamas L."/>
            <person name="Grigoriev I.V."/>
            <person name="Spatafora J.W."/>
            <person name="Nagy L.G."/>
            <person name="Kovacs G.M."/>
        </authorList>
    </citation>
    <scope>NUCLEOTIDE SEQUENCE [LARGE SCALE GENOMIC DNA]</scope>
    <source>
        <strain evidence="5 6">DSE2036</strain>
    </source>
</reference>
<dbReference type="Pfam" id="PF04082">
    <property type="entry name" value="Fungal_trans"/>
    <property type="match status" value="1"/>
</dbReference>
<feature type="domain" description="Zn(2)-C6 fungal-type" evidence="4">
    <location>
        <begin position="43"/>
        <end position="75"/>
    </location>
</feature>
<keyword evidence="6" id="KW-1185">Reference proteome</keyword>
<dbReference type="CDD" id="cd00067">
    <property type="entry name" value="GAL4"/>
    <property type="match status" value="1"/>
</dbReference>
<evidence type="ECO:0000256" key="3">
    <source>
        <dbReference type="SAM" id="MobiDB-lite"/>
    </source>
</evidence>
<feature type="region of interest" description="Disordered" evidence="3">
    <location>
        <begin position="723"/>
        <end position="743"/>
    </location>
</feature>
<feature type="compositionally biased region" description="Polar residues" evidence="3">
    <location>
        <begin position="760"/>
        <end position="778"/>
    </location>
</feature>
<dbReference type="InterPro" id="IPR052761">
    <property type="entry name" value="Fungal_Detox/Toxin_TFs"/>
</dbReference>
<dbReference type="Gene3D" id="4.10.240.10">
    <property type="entry name" value="Zn(2)-C6 fungal-type DNA-binding domain"/>
    <property type="match status" value="1"/>
</dbReference>
<feature type="compositionally biased region" description="Basic residues" evidence="3">
    <location>
        <begin position="789"/>
        <end position="799"/>
    </location>
</feature>
<organism evidence="5 6">
    <name type="scientific">Periconia macrospinosa</name>
    <dbReference type="NCBI Taxonomy" id="97972"/>
    <lineage>
        <taxon>Eukaryota</taxon>
        <taxon>Fungi</taxon>
        <taxon>Dikarya</taxon>
        <taxon>Ascomycota</taxon>
        <taxon>Pezizomycotina</taxon>
        <taxon>Dothideomycetes</taxon>
        <taxon>Pleosporomycetidae</taxon>
        <taxon>Pleosporales</taxon>
        <taxon>Massarineae</taxon>
        <taxon>Periconiaceae</taxon>
        <taxon>Periconia</taxon>
    </lineage>
</organism>
<evidence type="ECO:0000259" key="4">
    <source>
        <dbReference type="PROSITE" id="PS50048"/>
    </source>
</evidence>
<dbReference type="SMART" id="SM00066">
    <property type="entry name" value="GAL4"/>
    <property type="match status" value="1"/>
</dbReference>
<feature type="region of interest" description="Disordered" evidence="3">
    <location>
        <begin position="79"/>
        <end position="98"/>
    </location>
</feature>
<dbReference type="STRING" id="97972.A0A2V1EGV6"/>
<feature type="compositionally biased region" description="Polar residues" evidence="3">
    <location>
        <begin position="724"/>
        <end position="735"/>
    </location>
</feature>
<dbReference type="AlphaFoldDB" id="A0A2V1EGV6"/>
<feature type="region of interest" description="Disordered" evidence="3">
    <location>
        <begin position="1"/>
        <end position="34"/>
    </location>
</feature>
<name>A0A2V1EGV6_9PLEO</name>
<dbReference type="PANTHER" id="PTHR47425">
    <property type="entry name" value="FARB-RELATED"/>
    <property type="match status" value="1"/>
</dbReference>
<evidence type="ECO:0000313" key="6">
    <source>
        <dbReference type="Proteomes" id="UP000244855"/>
    </source>
</evidence>
<feature type="compositionally biased region" description="Polar residues" evidence="3">
    <location>
        <begin position="800"/>
        <end position="814"/>
    </location>
</feature>
<dbReference type="InterPro" id="IPR007219">
    <property type="entry name" value="XnlR_reg_dom"/>
</dbReference>
<dbReference type="EMBL" id="KZ805300">
    <property type="protein sequence ID" value="PVI08585.1"/>
    <property type="molecule type" value="Genomic_DNA"/>
</dbReference>